<evidence type="ECO:0000256" key="4">
    <source>
        <dbReference type="ARBA" id="ARBA00023235"/>
    </source>
</evidence>
<dbReference type="InterPro" id="IPR001179">
    <property type="entry name" value="PPIase_FKBP_dom"/>
</dbReference>
<evidence type="ECO:0000259" key="8">
    <source>
        <dbReference type="PROSITE" id="PS50059"/>
    </source>
</evidence>
<dbReference type="PROSITE" id="PS50059">
    <property type="entry name" value="FKBP_PPIASE"/>
    <property type="match status" value="2"/>
</dbReference>
<dbReference type="InterPro" id="IPR046357">
    <property type="entry name" value="PPIase_dom_sf"/>
</dbReference>
<feature type="domain" description="PPIase FKBP-type" evidence="8">
    <location>
        <begin position="97"/>
        <end position="188"/>
    </location>
</feature>
<feature type="domain" description="PPIase FKBP-type" evidence="8">
    <location>
        <begin position="249"/>
        <end position="335"/>
    </location>
</feature>
<protein>
    <recommendedName>
        <fullName evidence="2 5">peptidylprolyl isomerase</fullName>
        <ecNumber evidence="2 5">5.2.1.8</ecNumber>
    </recommendedName>
</protein>
<feature type="chain" id="PRO_5039244214" description="peptidylprolyl isomerase" evidence="7">
    <location>
        <begin position="23"/>
        <end position="335"/>
    </location>
</feature>
<dbReference type="AlphaFoldDB" id="A0A1T4X9K3"/>
<keyword evidence="4 5" id="KW-0413">Isomerase</keyword>
<comment type="catalytic activity">
    <reaction evidence="1 5">
        <text>[protein]-peptidylproline (omega=180) = [protein]-peptidylproline (omega=0)</text>
        <dbReference type="Rhea" id="RHEA:16237"/>
        <dbReference type="Rhea" id="RHEA-COMP:10747"/>
        <dbReference type="Rhea" id="RHEA-COMP:10748"/>
        <dbReference type="ChEBI" id="CHEBI:83833"/>
        <dbReference type="ChEBI" id="CHEBI:83834"/>
        <dbReference type="EC" id="5.2.1.8"/>
    </reaction>
</comment>
<evidence type="ECO:0000256" key="2">
    <source>
        <dbReference type="ARBA" id="ARBA00013194"/>
    </source>
</evidence>
<evidence type="ECO:0000256" key="1">
    <source>
        <dbReference type="ARBA" id="ARBA00000971"/>
    </source>
</evidence>
<dbReference type="PROSITE" id="PS51257">
    <property type="entry name" value="PROKAR_LIPOPROTEIN"/>
    <property type="match status" value="1"/>
</dbReference>
<evidence type="ECO:0000256" key="5">
    <source>
        <dbReference type="PROSITE-ProRule" id="PRU00277"/>
    </source>
</evidence>
<evidence type="ECO:0000313" key="10">
    <source>
        <dbReference type="Proteomes" id="UP000189735"/>
    </source>
</evidence>
<keyword evidence="7" id="KW-0732">Signal</keyword>
<dbReference type="Pfam" id="PF00254">
    <property type="entry name" value="FKBP_C"/>
    <property type="match status" value="2"/>
</dbReference>
<dbReference type="GO" id="GO:0003755">
    <property type="term" value="F:peptidyl-prolyl cis-trans isomerase activity"/>
    <property type="evidence" value="ECO:0007669"/>
    <property type="project" value="UniProtKB-KW"/>
</dbReference>
<name>A0A1T4X9K3_9MICO</name>
<dbReference type="EC" id="5.2.1.8" evidence="2 5"/>
<dbReference type="Gene3D" id="3.10.50.40">
    <property type="match status" value="2"/>
</dbReference>
<keyword evidence="3 5" id="KW-0697">Rotamase</keyword>
<gene>
    <name evidence="9" type="ORF">SAMN06295879_0898</name>
</gene>
<dbReference type="PANTHER" id="PTHR10516:SF443">
    <property type="entry name" value="FK506-BINDING PROTEIN 59-RELATED"/>
    <property type="match status" value="1"/>
</dbReference>
<sequence length="335" mass="33365">MRKLPVIFAASAALALTLAGCAGSPAPSSTPDASATAAPQAAAGSCTDTPSGTFSDSVKVTGDAGSVAAATFDSPVDIDSTQRTVLSEGDGPKANVGDFGILNFTMFNGTSGDKVFSTYDQGSASLSMVVDATQFLPGLVKGVECLNGGSRIAVAAPASEGFGDKGNSALGITATDPLVFVVDLGQVLPANDPSQLKANGEAQPVVDGVPTVVDAEDGTPTVTIPDTAPPADLTVTVLKKGAGKVIESGQPSVVQYQGSIWGTKAVFDQSWGKTPFAVQPGSTVQGFEAAITGQTVGSQVIVSIPPAQGYGDKGQPQAGISGTDTLVFVIDILAG</sequence>
<organism evidence="9 10">
    <name type="scientific">Agreia bicolorata</name>
    <dbReference type="NCBI Taxonomy" id="110935"/>
    <lineage>
        <taxon>Bacteria</taxon>
        <taxon>Bacillati</taxon>
        <taxon>Actinomycetota</taxon>
        <taxon>Actinomycetes</taxon>
        <taxon>Micrococcales</taxon>
        <taxon>Microbacteriaceae</taxon>
        <taxon>Agreia</taxon>
    </lineage>
</organism>
<dbReference type="InterPro" id="IPR050689">
    <property type="entry name" value="FKBP-type_PPIase"/>
</dbReference>
<evidence type="ECO:0000256" key="3">
    <source>
        <dbReference type="ARBA" id="ARBA00023110"/>
    </source>
</evidence>
<dbReference type="PANTHER" id="PTHR10516">
    <property type="entry name" value="PEPTIDYL-PROLYL CIS-TRANS ISOMERASE"/>
    <property type="match status" value="1"/>
</dbReference>
<feature type="compositionally biased region" description="Low complexity" evidence="6">
    <location>
        <begin position="25"/>
        <end position="45"/>
    </location>
</feature>
<reference evidence="10" key="1">
    <citation type="submission" date="2017-02" db="EMBL/GenBank/DDBJ databases">
        <authorList>
            <person name="Varghese N."/>
            <person name="Submissions S."/>
        </authorList>
    </citation>
    <scope>NUCLEOTIDE SEQUENCE [LARGE SCALE GENOMIC DNA]</scope>
    <source>
        <strain evidence="10">VKM Ac-2052</strain>
    </source>
</reference>
<dbReference type="GO" id="GO:0005737">
    <property type="term" value="C:cytoplasm"/>
    <property type="evidence" value="ECO:0007669"/>
    <property type="project" value="TreeGrafter"/>
</dbReference>
<dbReference type="RefSeq" id="WP_078713501.1">
    <property type="nucleotide sequence ID" value="NZ_FUYG01000002.1"/>
</dbReference>
<proteinExistence type="predicted"/>
<dbReference type="EMBL" id="FUYG01000002">
    <property type="protein sequence ID" value="SKA86253.1"/>
    <property type="molecule type" value="Genomic_DNA"/>
</dbReference>
<accession>A0A1T4X9K3</accession>
<evidence type="ECO:0000313" key="9">
    <source>
        <dbReference type="EMBL" id="SKA86253.1"/>
    </source>
</evidence>
<feature type="region of interest" description="Disordered" evidence="6">
    <location>
        <begin position="25"/>
        <end position="50"/>
    </location>
</feature>
<dbReference type="Proteomes" id="UP000189735">
    <property type="component" value="Unassembled WGS sequence"/>
</dbReference>
<feature type="signal peptide" evidence="7">
    <location>
        <begin position="1"/>
        <end position="22"/>
    </location>
</feature>
<evidence type="ECO:0000256" key="6">
    <source>
        <dbReference type="SAM" id="MobiDB-lite"/>
    </source>
</evidence>
<dbReference type="SUPFAM" id="SSF54534">
    <property type="entry name" value="FKBP-like"/>
    <property type="match status" value="2"/>
</dbReference>
<evidence type="ECO:0000256" key="7">
    <source>
        <dbReference type="SAM" id="SignalP"/>
    </source>
</evidence>